<feature type="transmembrane region" description="Helical" evidence="6">
    <location>
        <begin position="228"/>
        <end position="246"/>
    </location>
</feature>
<keyword evidence="4 6" id="KW-0472">Membrane</keyword>
<dbReference type="OrthoDB" id="6418713at2759"/>
<evidence type="ECO:0000256" key="1">
    <source>
        <dbReference type="ARBA" id="ARBA00004141"/>
    </source>
</evidence>
<dbReference type="OMA" id="LGAEKCQ"/>
<feature type="region of interest" description="Disordered" evidence="5">
    <location>
        <begin position="306"/>
        <end position="334"/>
    </location>
</feature>
<evidence type="ECO:0000313" key="8">
    <source>
        <dbReference type="EMBL" id="KAG8458492.1"/>
    </source>
</evidence>
<evidence type="ECO:0000259" key="7">
    <source>
        <dbReference type="Pfam" id="PF03151"/>
    </source>
</evidence>
<evidence type="ECO:0000256" key="6">
    <source>
        <dbReference type="SAM" id="Phobius"/>
    </source>
</evidence>
<keyword evidence="2 6" id="KW-0812">Transmembrane</keyword>
<dbReference type="AlphaFoldDB" id="A0A8J5XD84"/>
<sequence length="356" mass="37847">MSEFSVVRAVLSCLTWSIASSGIIFLNKYIMDVDGFRFPMALSCLGMTTSSFCSYVAVVHLKVVPQTVEITRKFWFGRALPIGIFGALTLYFGNLAYLYISVPFIQMLKGMTPVITLLVGVLFGVDAFTTPLCASLCVIGVGVAISSYGEAAFVLAGFVAMLAAETAEAGKVVLMQKLMSGMKLHVLEGLLCFAPPCALALAAGVLALELDGMLTVGLPKMAARPLLYATQGLMGFVVNLLILSVIKNTSSVTFKVVSMMKNVAVVVGSIPLFGADVTALQAAGYTVSMGGFALYQYARAVQPQGATHQPLKEKSARKGYDDHLHDELSDDADGLLYEREEGVGYDAEKGRGPASV</sequence>
<feature type="transmembrane region" description="Helical" evidence="6">
    <location>
        <begin position="114"/>
        <end position="145"/>
    </location>
</feature>
<name>A0A8J5XD84_DIALT</name>
<dbReference type="EMBL" id="JAGTXO010000050">
    <property type="protein sequence ID" value="KAG8458492.1"/>
    <property type="molecule type" value="Genomic_DNA"/>
</dbReference>
<evidence type="ECO:0000256" key="5">
    <source>
        <dbReference type="SAM" id="MobiDB-lite"/>
    </source>
</evidence>
<organism evidence="8 9">
    <name type="scientific">Diacronema lutheri</name>
    <name type="common">Unicellular marine alga</name>
    <name type="synonym">Monochrysis lutheri</name>
    <dbReference type="NCBI Taxonomy" id="2081491"/>
    <lineage>
        <taxon>Eukaryota</taxon>
        <taxon>Haptista</taxon>
        <taxon>Haptophyta</taxon>
        <taxon>Pavlovophyceae</taxon>
        <taxon>Pavlovales</taxon>
        <taxon>Pavlovaceae</taxon>
        <taxon>Diacronema</taxon>
    </lineage>
</organism>
<evidence type="ECO:0000313" key="9">
    <source>
        <dbReference type="Proteomes" id="UP000751190"/>
    </source>
</evidence>
<feature type="transmembrane region" description="Helical" evidence="6">
    <location>
        <begin position="6"/>
        <end position="26"/>
    </location>
</feature>
<feature type="compositionally biased region" description="Basic and acidic residues" evidence="5">
    <location>
        <begin position="310"/>
        <end position="327"/>
    </location>
</feature>
<accession>A0A8J5XD84</accession>
<dbReference type="GO" id="GO:0016020">
    <property type="term" value="C:membrane"/>
    <property type="evidence" value="ECO:0007669"/>
    <property type="project" value="UniProtKB-SubCell"/>
</dbReference>
<dbReference type="Proteomes" id="UP000751190">
    <property type="component" value="Unassembled WGS sequence"/>
</dbReference>
<dbReference type="PANTHER" id="PTHR11132">
    <property type="entry name" value="SOLUTE CARRIER FAMILY 35"/>
    <property type="match status" value="1"/>
</dbReference>
<keyword evidence="3 6" id="KW-1133">Transmembrane helix</keyword>
<dbReference type="Pfam" id="PF03151">
    <property type="entry name" value="TPT"/>
    <property type="match status" value="1"/>
</dbReference>
<comment type="subcellular location">
    <subcellularLocation>
        <location evidence="1">Membrane</location>
        <topology evidence="1">Multi-pass membrane protein</topology>
    </subcellularLocation>
</comment>
<evidence type="ECO:0000256" key="3">
    <source>
        <dbReference type="ARBA" id="ARBA00022989"/>
    </source>
</evidence>
<evidence type="ECO:0000256" key="4">
    <source>
        <dbReference type="ARBA" id="ARBA00023136"/>
    </source>
</evidence>
<feature type="transmembrane region" description="Helical" evidence="6">
    <location>
        <begin position="186"/>
        <end position="208"/>
    </location>
</feature>
<evidence type="ECO:0000256" key="2">
    <source>
        <dbReference type="ARBA" id="ARBA00022692"/>
    </source>
</evidence>
<comment type="caution">
    <text evidence="8">The sequence shown here is derived from an EMBL/GenBank/DDBJ whole genome shotgun (WGS) entry which is preliminary data.</text>
</comment>
<feature type="transmembrane region" description="Helical" evidence="6">
    <location>
        <begin position="79"/>
        <end position="102"/>
    </location>
</feature>
<dbReference type="SUPFAM" id="SSF103481">
    <property type="entry name" value="Multidrug resistance efflux transporter EmrE"/>
    <property type="match status" value="1"/>
</dbReference>
<gene>
    <name evidence="8" type="ORF">KFE25_003027</name>
</gene>
<protein>
    <recommendedName>
        <fullName evidence="7">Sugar phosphate transporter domain-containing protein</fullName>
    </recommendedName>
</protein>
<proteinExistence type="predicted"/>
<feature type="transmembrane region" description="Helical" evidence="6">
    <location>
        <begin position="151"/>
        <end position="174"/>
    </location>
</feature>
<dbReference type="InterPro" id="IPR050186">
    <property type="entry name" value="TPT_transporter"/>
</dbReference>
<feature type="transmembrane region" description="Helical" evidence="6">
    <location>
        <begin position="38"/>
        <end position="59"/>
    </location>
</feature>
<feature type="domain" description="Sugar phosphate transporter" evidence="7">
    <location>
        <begin position="9"/>
        <end position="295"/>
    </location>
</feature>
<keyword evidence="9" id="KW-1185">Reference proteome</keyword>
<dbReference type="InterPro" id="IPR037185">
    <property type="entry name" value="EmrE-like"/>
</dbReference>
<dbReference type="InterPro" id="IPR004853">
    <property type="entry name" value="Sugar_P_trans_dom"/>
</dbReference>
<reference evidence="8" key="1">
    <citation type="submission" date="2021-05" db="EMBL/GenBank/DDBJ databases">
        <title>The genome of the haptophyte Pavlova lutheri (Diacronema luteri, Pavlovales) - a model for lipid biosynthesis in eukaryotic algae.</title>
        <authorList>
            <person name="Hulatt C.J."/>
            <person name="Posewitz M.C."/>
        </authorList>
    </citation>
    <scope>NUCLEOTIDE SEQUENCE</scope>
    <source>
        <strain evidence="8">NIVA-4/92</strain>
    </source>
</reference>